<feature type="transmembrane region" description="Helical" evidence="1">
    <location>
        <begin position="65"/>
        <end position="85"/>
    </location>
</feature>
<keyword evidence="3" id="KW-1185">Reference proteome</keyword>
<dbReference type="OrthoDB" id="3690421at2"/>
<evidence type="ECO:0000256" key="1">
    <source>
        <dbReference type="SAM" id="Phobius"/>
    </source>
</evidence>
<keyword evidence="1" id="KW-0812">Transmembrane</keyword>
<dbReference type="Proteomes" id="UP000323454">
    <property type="component" value="Unassembled WGS sequence"/>
</dbReference>
<feature type="transmembrane region" description="Helical" evidence="1">
    <location>
        <begin position="106"/>
        <end position="132"/>
    </location>
</feature>
<reference evidence="2 3" key="1">
    <citation type="submission" date="2019-09" db="EMBL/GenBank/DDBJ databases">
        <title>Goodfellowia gen. nov., a new genus of the Pseudonocardineae related to Actinoalloteichus, containing Goodfellowia coeruleoviolacea gen. nov., comb. nov. gen. nov., comb. nov.</title>
        <authorList>
            <person name="Labeda D."/>
        </authorList>
    </citation>
    <scope>NUCLEOTIDE SEQUENCE [LARGE SCALE GENOMIC DNA]</scope>
    <source>
        <strain evidence="2 3">AN110305</strain>
    </source>
</reference>
<organism evidence="2 3">
    <name type="scientific">Solihabitans fulvus</name>
    <dbReference type="NCBI Taxonomy" id="1892852"/>
    <lineage>
        <taxon>Bacteria</taxon>
        <taxon>Bacillati</taxon>
        <taxon>Actinomycetota</taxon>
        <taxon>Actinomycetes</taxon>
        <taxon>Pseudonocardiales</taxon>
        <taxon>Pseudonocardiaceae</taxon>
        <taxon>Solihabitans</taxon>
    </lineage>
</organism>
<keyword evidence="1" id="KW-1133">Transmembrane helix</keyword>
<reference evidence="2 3" key="2">
    <citation type="submission" date="2019-09" db="EMBL/GenBank/DDBJ databases">
        <authorList>
            <person name="Jin C."/>
        </authorList>
    </citation>
    <scope>NUCLEOTIDE SEQUENCE [LARGE SCALE GENOMIC DNA]</scope>
    <source>
        <strain evidence="2 3">AN110305</strain>
    </source>
</reference>
<proteinExistence type="predicted"/>
<sequence>MTSYRVAVGYSLLALARNRLAIVLLVWLIPLAITLVNLVVTREEVPFAFRGTGEVLLVGGEKMTMISGSLNAAALLVGFMMFSAAHRSGVFDRRLIAAGYSRIALLLAKATTLVVAAGMVAAYATLCIRFYWSPLQPVVLGVGIFVSGVVYGAMGLFLALFLPGELEGMVAIIMVSVIELGLQNPIASPNAAASLVRFLPSYGAMQTCVGAAFTDVLPARQLALSCGWLVGFGLVVLAAFLAHTRVHLSGTQQRRRPESSVRRVLSP</sequence>
<keyword evidence="1" id="KW-0472">Membrane</keyword>
<feature type="transmembrane region" description="Helical" evidence="1">
    <location>
        <begin position="138"/>
        <end position="162"/>
    </location>
</feature>
<dbReference type="EMBL" id="VUOB01000045">
    <property type="protein sequence ID" value="KAA2257517.1"/>
    <property type="molecule type" value="Genomic_DNA"/>
</dbReference>
<comment type="caution">
    <text evidence="2">The sequence shown here is derived from an EMBL/GenBank/DDBJ whole genome shotgun (WGS) entry which is preliminary data.</text>
</comment>
<accession>A0A5B2X2J8</accession>
<evidence type="ECO:0000313" key="2">
    <source>
        <dbReference type="EMBL" id="KAA2257517.1"/>
    </source>
</evidence>
<name>A0A5B2X2J8_9PSEU</name>
<protein>
    <submittedName>
        <fullName evidence="2">ABC transporter permease</fullName>
    </submittedName>
</protein>
<dbReference type="AlphaFoldDB" id="A0A5B2X2J8"/>
<feature type="transmembrane region" description="Helical" evidence="1">
    <location>
        <begin position="222"/>
        <end position="246"/>
    </location>
</feature>
<evidence type="ECO:0000313" key="3">
    <source>
        <dbReference type="Proteomes" id="UP000323454"/>
    </source>
</evidence>
<dbReference type="RefSeq" id="WP_149852196.1">
    <property type="nucleotide sequence ID" value="NZ_VUOB01000045.1"/>
</dbReference>
<feature type="transmembrane region" description="Helical" evidence="1">
    <location>
        <begin position="20"/>
        <end position="40"/>
    </location>
</feature>
<gene>
    <name evidence="2" type="ORF">F0L68_24775</name>
</gene>